<evidence type="ECO:0000256" key="4">
    <source>
        <dbReference type="ARBA" id="ARBA00022989"/>
    </source>
</evidence>
<dbReference type="Proteomes" id="UP000823046">
    <property type="component" value="Unassembled WGS sequence"/>
</dbReference>
<evidence type="ECO:0000313" key="9">
    <source>
        <dbReference type="EMBL" id="KAF8822095.1"/>
    </source>
</evidence>
<dbReference type="SMART" id="SM00271">
    <property type="entry name" value="DnaJ"/>
    <property type="match status" value="1"/>
</dbReference>
<proteinExistence type="inferred from homology"/>
<evidence type="ECO:0000256" key="7">
    <source>
        <dbReference type="ARBA" id="ARBA00038105"/>
    </source>
</evidence>
<evidence type="ECO:0000256" key="5">
    <source>
        <dbReference type="ARBA" id="ARBA00023128"/>
    </source>
</evidence>
<evidence type="ECO:0000256" key="1">
    <source>
        <dbReference type="ARBA" id="ARBA00004434"/>
    </source>
</evidence>
<protein>
    <submittedName>
        <fullName evidence="9">TIM14</fullName>
    </submittedName>
</protein>
<evidence type="ECO:0000259" key="8">
    <source>
        <dbReference type="PROSITE" id="PS50076"/>
    </source>
</evidence>
<sequence length="112" mass="12448">MVWPLVALAVGVSALGLRTGVRLLRQANLEMPSISTLPYIHVFRNLTVDQRGFVSPMSRIEACQILNLSPTASKEKIREHHKQLMMRNHPDNGGSTYVAAKVNEAKEVLLKS</sequence>
<keyword evidence="4" id="KW-1133">Transmembrane helix</keyword>
<evidence type="ECO:0000256" key="2">
    <source>
        <dbReference type="ARBA" id="ARBA00022692"/>
    </source>
</evidence>
<comment type="subcellular location">
    <subcellularLocation>
        <location evidence="1">Mitochondrion inner membrane</location>
        <topology evidence="1">Single-pass membrane protein</topology>
    </subcellularLocation>
</comment>
<dbReference type="PANTHER" id="PTHR12763">
    <property type="match status" value="1"/>
</dbReference>
<keyword evidence="2" id="KW-0812">Transmembrane</keyword>
<organism evidence="9 10">
    <name type="scientific">Cardiosporidium cionae</name>
    <dbReference type="NCBI Taxonomy" id="476202"/>
    <lineage>
        <taxon>Eukaryota</taxon>
        <taxon>Sar</taxon>
        <taxon>Alveolata</taxon>
        <taxon>Apicomplexa</taxon>
        <taxon>Aconoidasida</taxon>
        <taxon>Nephromycida</taxon>
        <taxon>Cardiosporidium</taxon>
    </lineage>
</organism>
<keyword evidence="10" id="KW-1185">Reference proteome</keyword>
<dbReference type="PANTHER" id="PTHR12763:SF28">
    <property type="entry name" value="GEO10507P1-RELATED"/>
    <property type="match status" value="1"/>
</dbReference>
<evidence type="ECO:0000256" key="3">
    <source>
        <dbReference type="ARBA" id="ARBA00022792"/>
    </source>
</evidence>
<keyword evidence="3" id="KW-0999">Mitochondrion inner membrane</keyword>
<dbReference type="InterPro" id="IPR036869">
    <property type="entry name" value="J_dom_sf"/>
</dbReference>
<dbReference type="CDD" id="cd06257">
    <property type="entry name" value="DnaJ"/>
    <property type="match status" value="1"/>
</dbReference>
<evidence type="ECO:0000313" key="10">
    <source>
        <dbReference type="Proteomes" id="UP000823046"/>
    </source>
</evidence>
<keyword evidence="5" id="KW-0496">Mitochondrion</keyword>
<keyword evidence="6" id="KW-0472">Membrane</keyword>
<comment type="caution">
    <text evidence="9">The sequence shown here is derived from an EMBL/GenBank/DDBJ whole genome shotgun (WGS) entry which is preliminary data.</text>
</comment>
<feature type="domain" description="J" evidence="8">
    <location>
        <begin position="61"/>
        <end position="112"/>
    </location>
</feature>
<evidence type="ECO:0000256" key="6">
    <source>
        <dbReference type="ARBA" id="ARBA00023136"/>
    </source>
</evidence>
<gene>
    <name evidence="9" type="ORF">IE077_001037</name>
</gene>
<accession>A0ABQ7JDL3</accession>
<dbReference type="EMBL" id="JADAQX010000085">
    <property type="protein sequence ID" value="KAF8822095.1"/>
    <property type="molecule type" value="Genomic_DNA"/>
</dbReference>
<comment type="similarity">
    <text evidence="7">Belongs to the TIM14 family.</text>
</comment>
<dbReference type="PROSITE" id="PS50076">
    <property type="entry name" value="DNAJ_2"/>
    <property type="match status" value="1"/>
</dbReference>
<reference evidence="9 10" key="1">
    <citation type="journal article" date="2020" name="bioRxiv">
        <title>Metabolic contributions of an alphaproteobacterial endosymbiont in the apicomplexan Cardiosporidium cionae.</title>
        <authorList>
            <person name="Hunter E.S."/>
            <person name="Paight C.J."/>
            <person name="Lane C.E."/>
        </authorList>
    </citation>
    <scope>NUCLEOTIDE SEQUENCE [LARGE SCALE GENOMIC DNA]</scope>
    <source>
        <strain evidence="9">ESH_2018</strain>
    </source>
</reference>
<dbReference type="InterPro" id="IPR001623">
    <property type="entry name" value="DnaJ_domain"/>
</dbReference>
<dbReference type="Pfam" id="PF03656">
    <property type="entry name" value="Pam16"/>
    <property type="match status" value="1"/>
</dbReference>
<name>A0ABQ7JDL3_9APIC</name>
<dbReference type="SUPFAM" id="SSF46565">
    <property type="entry name" value="Chaperone J-domain"/>
    <property type="match status" value="1"/>
</dbReference>
<dbReference type="Gene3D" id="1.10.287.110">
    <property type="entry name" value="DnaJ domain"/>
    <property type="match status" value="1"/>
</dbReference>